<keyword evidence="1" id="KW-1133">Transmembrane helix</keyword>
<name>A0AAU7R7T9_9ACTN</name>
<gene>
    <name evidence="2" type="ORF">ABIH81_10265</name>
</gene>
<feature type="transmembrane region" description="Helical" evidence="1">
    <location>
        <begin position="20"/>
        <end position="40"/>
    </location>
</feature>
<accession>A0AAU7R7T9</accession>
<organism evidence="2">
    <name type="scientific">Micromonospora sp. HUAS YX12</name>
    <dbReference type="NCBI Taxonomy" id="3156396"/>
    <lineage>
        <taxon>Bacteria</taxon>
        <taxon>Bacillati</taxon>
        <taxon>Actinomycetota</taxon>
        <taxon>Actinomycetes</taxon>
        <taxon>Micromonosporales</taxon>
        <taxon>Micromonosporaceae</taxon>
        <taxon>Micromonospora</taxon>
    </lineage>
</organism>
<keyword evidence="1" id="KW-0812">Transmembrane</keyword>
<protein>
    <submittedName>
        <fullName evidence="2">Uncharacterized protein</fullName>
    </submittedName>
</protein>
<feature type="transmembrane region" description="Helical" evidence="1">
    <location>
        <begin position="83"/>
        <end position="105"/>
    </location>
</feature>
<evidence type="ECO:0000256" key="1">
    <source>
        <dbReference type="SAM" id="Phobius"/>
    </source>
</evidence>
<dbReference type="AlphaFoldDB" id="A0AAU7R7T9"/>
<proteinExistence type="predicted"/>
<reference evidence="2" key="1">
    <citation type="submission" date="2024-06" db="EMBL/GenBank/DDBJ databases">
        <title>Micromonospora sp. strain HUAS YX12 genome sequences.</title>
        <authorList>
            <person name="Mo P."/>
        </authorList>
    </citation>
    <scope>NUCLEOTIDE SEQUENCE</scope>
    <source>
        <strain evidence="2">HUAS YX12</strain>
    </source>
</reference>
<sequence length="107" mass="11975">MQILTLKAGSLGRSWHAAHILLSMLTLGWWLPIYGIHALISATTRPTVQVEVPDGHRVEYRNGWPNVLGPDDYLEPRPVRERVLIAAGYAAPVLILVAIVVWMTIRD</sequence>
<dbReference type="RefSeq" id="WP_349880065.1">
    <property type="nucleotide sequence ID" value="NZ_CP157974.1"/>
</dbReference>
<dbReference type="EMBL" id="CP157974">
    <property type="protein sequence ID" value="XBT83806.1"/>
    <property type="molecule type" value="Genomic_DNA"/>
</dbReference>
<evidence type="ECO:0000313" key="2">
    <source>
        <dbReference type="EMBL" id="XBT83806.1"/>
    </source>
</evidence>
<keyword evidence="1" id="KW-0472">Membrane</keyword>